<comment type="caution">
    <text evidence="10">The sequence shown here is derived from an EMBL/GenBank/DDBJ whole genome shotgun (WGS) entry which is preliminary data.</text>
</comment>
<dbReference type="InterPro" id="IPR015947">
    <property type="entry name" value="PUA-like_sf"/>
</dbReference>
<reference evidence="10 11" key="1">
    <citation type="journal article" date="2015" name="J. Microbiol.">
        <title>Sphingosinicella ginsenosidimutans sp. nov., with ginsenoside converting activity.</title>
        <authorList>
            <person name="Kim J.K."/>
            <person name="Kang M.S."/>
            <person name="Park S.C."/>
            <person name="Kim K.M."/>
            <person name="Choi K."/>
            <person name="Yoon M.H."/>
            <person name="Im W.T."/>
        </authorList>
    </citation>
    <scope>NUCLEOTIDE SEQUENCE [LARGE SCALE GENOMIC DNA]</scope>
    <source>
        <strain evidence="10 11">BS-11</strain>
    </source>
</reference>
<dbReference type="PANTHER" id="PTHR43654">
    <property type="entry name" value="GLUTAMATE 5-KINASE"/>
    <property type="match status" value="1"/>
</dbReference>
<feature type="binding site" evidence="8">
    <location>
        <position position="150"/>
    </location>
    <ligand>
        <name>substrate</name>
    </ligand>
</feature>
<dbReference type="GO" id="GO:0055129">
    <property type="term" value="P:L-proline biosynthetic process"/>
    <property type="evidence" value="ECO:0007669"/>
    <property type="project" value="UniProtKB-UniRule"/>
</dbReference>
<dbReference type="EC" id="2.7.2.11" evidence="8"/>
<dbReference type="SUPFAM" id="SSF88697">
    <property type="entry name" value="PUA domain-like"/>
    <property type="match status" value="1"/>
</dbReference>
<name>A0A5C6TW97_9SPHN</name>
<evidence type="ECO:0000256" key="8">
    <source>
        <dbReference type="HAMAP-Rule" id="MF_00456"/>
    </source>
</evidence>
<organism evidence="10 11">
    <name type="scientific">Allosphingosinicella ginsenosidimutans</name>
    <dbReference type="NCBI Taxonomy" id="1176539"/>
    <lineage>
        <taxon>Bacteria</taxon>
        <taxon>Pseudomonadati</taxon>
        <taxon>Pseudomonadota</taxon>
        <taxon>Alphaproteobacteria</taxon>
        <taxon>Sphingomonadales</taxon>
        <taxon>Sphingomonadaceae</taxon>
        <taxon>Allosphingosinicella</taxon>
    </lineage>
</organism>
<keyword evidence="1 8" id="KW-0963">Cytoplasm</keyword>
<dbReference type="InterPro" id="IPR001057">
    <property type="entry name" value="Glu/AcGlu_kinase"/>
</dbReference>
<keyword evidence="7 8" id="KW-0067">ATP-binding</keyword>
<sequence length="380" mass="39305">MTASGQGEASEAARRIGAARRIVVKVGSSLVIGEGGAREAWMAGLAEDLAALIAAGKQVLLVTSGAVALGRPRLGLARSGRLEDKQAAAAAGQAVLMQAWDRAFAPHDVPTAQLLLTFGDTEQRRRWLNVRATLSVLLARRALPVINENDSVATDELRYGDNDRLSARVAQMVGADLLMLLSDVDGLYTADPARDPEARRIAVVEELTEEIEACAGGASTHGSGGMRTKLAAARIARAAGCATLIASGREERPVARLRAGAPATLVLADGTPKSAYKQWIAGTLVPAGSVSIDAGAEAALAAGRSLLPAGVAAVSGGFERGECIAVLAPDGREIARGISAYDAEEARLLIGCPRGGIAARLGYARASELIHRDDLAMIAR</sequence>
<keyword evidence="4 8" id="KW-0808">Transferase</keyword>
<dbReference type="GO" id="GO:0003723">
    <property type="term" value="F:RNA binding"/>
    <property type="evidence" value="ECO:0007669"/>
    <property type="project" value="InterPro"/>
</dbReference>
<dbReference type="CDD" id="cd04242">
    <property type="entry name" value="AAK_G5K_ProB"/>
    <property type="match status" value="1"/>
</dbReference>
<dbReference type="InterPro" id="IPR002478">
    <property type="entry name" value="PUA"/>
</dbReference>
<evidence type="ECO:0000313" key="11">
    <source>
        <dbReference type="Proteomes" id="UP000321249"/>
    </source>
</evidence>
<dbReference type="InterPro" id="IPR036974">
    <property type="entry name" value="PUA_sf"/>
</dbReference>
<evidence type="ECO:0000256" key="2">
    <source>
        <dbReference type="ARBA" id="ARBA00022605"/>
    </source>
</evidence>
<dbReference type="FunFam" id="3.40.1160.10:FF:000018">
    <property type="entry name" value="Glutamate 5-kinase"/>
    <property type="match status" value="1"/>
</dbReference>
<evidence type="ECO:0000256" key="7">
    <source>
        <dbReference type="ARBA" id="ARBA00022840"/>
    </source>
</evidence>
<dbReference type="HAMAP" id="MF_00456">
    <property type="entry name" value="ProB"/>
    <property type="match status" value="1"/>
</dbReference>
<protein>
    <recommendedName>
        <fullName evidence="8">Glutamate 5-kinase</fullName>
        <ecNumber evidence="8">2.7.2.11</ecNumber>
    </recommendedName>
    <alternativeName>
        <fullName evidence="8">Gamma-glutamyl kinase</fullName>
        <shortName evidence="8">GK</shortName>
    </alternativeName>
</protein>
<dbReference type="InterPro" id="IPR019797">
    <property type="entry name" value="Glutamate_5-kinase_CS"/>
</dbReference>
<dbReference type="UniPathway" id="UPA00098">
    <property type="reaction ID" value="UER00359"/>
</dbReference>
<comment type="function">
    <text evidence="8">Catalyzes the transfer of a phosphate group to glutamate to form L-glutamate 5-phosphate.</text>
</comment>
<feature type="binding site" evidence="8">
    <location>
        <position position="162"/>
    </location>
    <ligand>
        <name>substrate</name>
    </ligand>
</feature>
<dbReference type="AlphaFoldDB" id="A0A5C6TW97"/>
<comment type="subcellular location">
    <subcellularLocation>
        <location evidence="8">Cytoplasm</location>
    </subcellularLocation>
</comment>
<comment type="catalytic activity">
    <reaction evidence="8">
        <text>L-glutamate + ATP = L-glutamyl 5-phosphate + ADP</text>
        <dbReference type="Rhea" id="RHEA:14877"/>
        <dbReference type="ChEBI" id="CHEBI:29985"/>
        <dbReference type="ChEBI" id="CHEBI:30616"/>
        <dbReference type="ChEBI" id="CHEBI:58274"/>
        <dbReference type="ChEBI" id="CHEBI:456216"/>
        <dbReference type="EC" id="2.7.2.11"/>
    </reaction>
</comment>
<dbReference type="OrthoDB" id="9804434at2"/>
<dbReference type="Gene3D" id="2.30.130.10">
    <property type="entry name" value="PUA domain"/>
    <property type="match status" value="1"/>
</dbReference>
<keyword evidence="5 8" id="KW-0547">Nucleotide-binding</keyword>
<evidence type="ECO:0000256" key="3">
    <source>
        <dbReference type="ARBA" id="ARBA00022650"/>
    </source>
</evidence>
<dbReference type="PRINTS" id="PR00474">
    <property type="entry name" value="GLU5KINASE"/>
</dbReference>
<dbReference type="NCBIfam" id="TIGR01027">
    <property type="entry name" value="proB"/>
    <property type="match status" value="1"/>
</dbReference>
<keyword evidence="6 8" id="KW-0418">Kinase</keyword>
<dbReference type="PIRSF" id="PIRSF000729">
    <property type="entry name" value="GK"/>
    <property type="match status" value="1"/>
</dbReference>
<dbReference type="SUPFAM" id="SSF53633">
    <property type="entry name" value="Carbamate kinase-like"/>
    <property type="match status" value="1"/>
</dbReference>
<keyword evidence="3 8" id="KW-0641">Proline biosynthesis</keyword>
<evidence type="ECO:0000313" key="10">
    <source>
        <dbReference type="EMBL" id="TXC64145.1"/>
    </source>
</evidence>
<dbReference type="CDD" id="cd21157">
    <property type="entry name" value="PUA_G5K"/>
    <property type="match status" value="1"/>
</dbReference>
<evidence type="ECO:0000256" key="6">
    <source>
        <dbReference type="ARBA" id="ARBA00022777"/>
    </source>
</evidence>
<evidence type="ECO:0000256" key="4">
    <source>
        <dbReference type="ARBA" id="ARBA00022679"/>
    </source>
</evidence>
<dbReference type="Gene3D" id="3.40.1160.10">
    <property type="entry name" value="Acetylglutamate kinase-like"/>
    <property type="match status" value="2"/>
</dbReference>
<evidence type="ECO:0000256" key="5">
    <source>
        <dbReference type="ARBA" id="ARBA00022741"/>
    </source>
</evidence>
<dbReference type="InterPro" id="IPR011529">
    <property type="entry name" value="Glu_5kinase"/>
</dbReference>
<feature type="binding site" evidence="8">
    <location>
        <position position="25"/>
    </location>
    <ligand>
        <name>ATP</name>
        <dbReference type="ChEBI" id="CHEBI:30616"/>
    </ligand>
</feature>
<dbReference type="RefSeq" id="WP_147043551.1">
    <property type="nucleotide sequence ID" value="NZ_BAABIR010000001.1"/>
</dbReference>
<dbReference type="InterPro" id="IPR041739">
    <property type="entry name" value="G5K_ProB"/>
</dbReference>
<comment type="pathway">
    <text evidence="8">Amino-acid biosynthesis; L-proline biosynthesis; L-glutamate 5-semialdehyde from L-glutamate: step 1/2.</text>
</comment>
<dbReference type="GO" id="GO:0005829">
    <property type="term" value="C:cytosol"/>
    <property type="evidence" value="ECO:0007669"/>
    <property type="project" value="TreeGrafter"/>
</dbReference>
<dbReference type="InterPro" id="IPR036393">
    <property type="entry name" value="AceGlu_kinase-like_sf"/>
</dbReference>
<dbReference type="Pfam" id="PF00696">
    <property type="entry name" value="AA_kinase"/>
    <property type="match status" value="1"/>
</dbReference>
<dbReference type="SMART" id="SM00359">
    <property type="entry name" value="PUA"/>
    <property type="match status" value="1"/>
</dbReference>
<feature type="binding site" evidence="8">
    <location>
        <begin position="223"/>
        <end position="229"/>
    </location>
    <ligand>
        <name>ATP</name>
        <dbReference type="ChEBI" id="CHEBI:30616"/>
    </ligand>
</feature>
<dbReference type="EMBL" id="VOQQ01000001">
    <property type="protein sequence ID" value="TXC64145.1"/>
    <property type="molecule type" value="Genomic_DNA"/>
</dbReference>
<keyword evidence="11" id="KW-1185">Reference proteome</keyword>
<dbReference type="PANTHER" id="PTHR43654:SF1">
    <property type="entry name" value="ISOPENTENYL PHOSPHATE KINASE"/>
    <property type="match status" value="1"/>
</dbReference>
<dbReference type="GO" id="GO:0005524">
    <property type="term" value="F:ATP binding"/>
    <property type="evidence" value="ECO:0007669"/>
    <property type="project" value="UniProtKB-KW"/>
</dbReference>
<dbReference type="Proteomes" id="UP000321249">
    <property type="component" value="Unassembled WGS sequence"/>
</dbReference>
<proteinExistence type="inferred from homology"/>
<feature type="domain" description="PUA" evidence="9">
    <location>
        <begin position="288"/>
        <end position="366"/>
    </location>
</feature>
<keyword evidence="2 8" id="KW-0028">Amino-acid biosynthesis</keyword>
<accession>A0A5C6TW97</accession>
<dbReference type="InterPro" id="IPR001048">
    <property type="entry name" value="Asp/Glu/Uridylate_kinase"/>
</dbReference>
<feature type="binding site" evidence="8">
    <location>
        <position position="64"/>
    </location>
    <ligand>
        <name>substrate</name>
    </ligand>
</feature>
<comment type="similarity">
    <text evidence="8">Belongs to the glutamate 5-kinase family.</text>
</comment>
<evidence type="ECO:0000256" key="1">
    <source>
        <dbReference type="ARBA" id="ARBA00022490"/>
    </source>
</evidence>
<dbReference type="GO" id="GO:0004349">
    <property type="term" value="F:glutamate 5-kinase activity"/>
    <property type="evidence" value="ECO:0007669"/>
    <property type="project" value="UniProtKB-UniRule"/>
</dbReference>
<evidence type="ECO:0000259" key="9">
    <source>
        <dbReference type="SMART" id="SM00359"/>
    </source>
</evidence>
<gene>
    <name evidence="8" type="primary">proB</name>
    <name evidence="10" type="ORF">FRZ32_11040</name>
</gene>
<dbReference type="PROSITE" id="PS50890">
    <property type="entry name" value="PUA"/>
    <property type="match status" value="1"/>
</dbReference>
<dbReference type="PROSITE" id="PS00902">
    <property type="entry name" value="GLUTAMATE_5_KINASE"/>
    <property type="match status" value="1"/>
</dbReference>
<dbReference type="Pfam" id="PF01472">
    <property type="entry name" value="PUA"/>
    <property type="match status" value="1"/>
</dbReference>
<dbReference type="InterPro" id="IPR005715">
    <property type="entry name" value="Glu_5kinase/COase_Synthase"/>
</dbReference>
<feature type="binding site" evidence="8">
    <location>
        <begin position="182"/>
        <end position="183"/>
    </location>
    <ligand>
        <name>ATP</name>
        <dbReference type="ChEBI" id="CHEBI:30616"/>
    </ligand>
</feature>